<feature type="signal peptide" evidence="1">
    <location>
        <begin position="1"/>
        <end position="20"/>
    </location>
</feature>
<evidence type="ECO:0000313" key="3">
    <source>
        <dbReference type="Proteomes" id="UP001595453"/>
    </source>
</evidence>
<reference evidence="3" key="1">
    <citation type="journal article" date="2019" name="Int. J. Syst. Evol. Microbiol.">
        <title>The Global Catalogue of Microorganisms (GCM) 10K type strain sequencing project: providing services to taxonomists for standard genome sequencing and annotation.</title>
        <authorList>
            <consortium name="The Broad Institute Genomics Platform"/>
            <consortium name="The Broad Institute Genome Sequencing Center for Infectious Disease"/>
            <person name="Wu L."/>
            <person name="Ma J."/>
        </authorList>
    </citation>
    <scope>NUCLEOTIDE SEQUENCE [LARGE SCALE GENOMIC DNA]</scope>
    <source>
        <strain evidence="3">KCTC 42730</strain>
    </source>
</reference>
<keyword evidence="2" id="KW-0269">Exonuclease</keyword>
<keyword evidence="2" id="KW-0540">Nuclease</keyword>
<name>A0ABV7CF69_9GAMM</name>
<evidence type="ECO:0000313" key="2">
    <source>
        <dbReference type="EMBL" id="MFC3031232.1"/>
    </source>
</evidence>
<organism evidence="2 3">
    <name type="scientific">Pseudoalteromonas fenneropenaei</name>
    <dbReference type="NCBI Taxonomy" id="1737459"/>
    <lineage>
        <taxon>Bacteria</taxon>
        <taxon>Pseudomonadati</taxon>
        <taxon>Pseudomonadota</taxon>
        <taxon>Gammaproteobacteria</taxon>
        <taxon>Alteromonadales</taxon>
        <taxon>Pseudoalteromonadaceae</taxon>
        <taxon>Pseudoalteromonas</taxon>
    </lineage>
</organism>
<dbReference type="RefSeq" id="WP_377120265.1">
    <property type="nucleotide sequence ID" value="NZ_JBHRSD010000002.1"/>
</dbReference>
<comment type="caution">
    <text evidence="2">The sequence shown here is derived from an EMBL/GenBank/DDBJ whole genome shotgun (WGS) entry which is preliminary data.</text>
</comment>
<keyword evidence="1" id="KW-0732">Signal</keyword>
<sequence length="140" mass="14881">MFKSLSLIAVVTATAFSANAQVYVEANASVESKVCAVAANQGFDAAAKFARKYGMVVSRFSATLNCNGQDIRELANVSKTAAVGTTKAVQLVAKQATEETQLCLKAVESGVNSLGFKSHSLRCNNMPVKEFVKQYQHAAI</sequence>
<dbReference type="Proteomes" id="UP001595453">
    <property type="component" value="Unassembled WGS sequence"/>
</dbReference>
<proteinExistence type="predicted"/>
<gene>
    <name evidence="2" type="ORF">ACFOEE_01660</name>
</gene>
<keyword evidence="3" id="KW-1185">Reference proteome</keyword>
<evidence type="ECO:0000256" key="1">
    <source>
        <dbReference type="SAM" id="SignalP"/>
    </source>
</evidence>
<protein>
    <submittedName>
        <fullName evidence="2">Exonuclease III</fullName>
    </submittedName>
</protein>
<dbReference type="GO" id="GO:0004527">
    <property type="term" value="F:exonuclease activity"/>
    <property type="evidence" value="ECO:0007669"/>
    <property type="project" value="UniProtKB-KW"/>
</dbReference>
<keyword evidence="2" id="KW-0378">Hydrolase</keyword>
<accession>A0ABV7CF69</accession>
<dbReference type="EMBL" id="JBHRSD010000002">
    <property type="protein sequence ID" value="MFC3031232.1"/>
    <property type="molecule type" value="Genomic_DNA"/>
</dbReference>
<feature type="chain" id="PRO_5046358910" evidence="1">
    <location>
        <begin position="21"/>
        <end position="140"/>
    </location>
</feature>